<protein>
    <recommendedName>
        <fullName evidence="2">ImpA N-terminal domain-containing protein</fullName>
    </recommendedName>
</protein>
<dbReference type="InterPro" id="IPR010657">
    <property type="entry name" value="ImpA_N"/>
</dbReference>
<dbReference type="HOGENOM" id="CLU_060104_1_1_6"/>
<dbReference type="AlphaFoldDB" id="A0A0H2ZB49"/>
<dbReference type="PANTHER" id="PTHR37951">
    <property type="entry name" value="CYTOPLASMIC PROTEIN-RELATED"/>
    <property type="match status" value="1"/>
</dbReference>
<dbReference type="BioCyc" id="PAER208963:G1G74-2871-MONOMER"/>
<dbReference type="NCBIfam" id="TIGR03363">
    <property type="entry name" value="VI_chp_8"/>
    <property type="match status" value="1"/>
</dbReference>
<dbReference type="PANTHER" id="PTHR37951:SF1">
    <property type="entry name" value="TYPE VI SECRETION SYSTEM COMPONENT TSSA1"/>
    <property type="match status" value="1"/>
</dbReference>
<feature type="domain" description="ImpA N-terminal" evidence="2">
    <location>
        <begin position="16"/>
        <end position="138"/>
    </location>
</feature>
<accession>A0A0H2ZB49</accession>
<reference evidence="3 4" key="1">
    <citation type="journal article" date="2006" name="Genome Biol.">
        <title>Genomic analysis reveals that Pseudomonas aeruginosa virulence is combinatorial.</title>
        <authorList>
            <person name="Lee D.G."/>
            <person name="Urbach J.M."/>
            <person name="Wu G."/>
            <person name="Liberati N.T."/>
            <person name="Feinbaum R.L."/>
            <person name="Miyata S."/>
            <person name="Diggins L.T."/>
            <person name="He J."/>
            <person name="Saucier M."/>
            <person name="Deziel E."/>
            <person name="Friedman L."/>
            <person name="Li L."/>
            <person name="Grills G."/>
            <person name="Montgomery K."/>
            <person name="Kucherlapati R."/>
            <person name="Rahme L.G."/>
            <person name="Ausubel F.M."/>
        </authorList>
    </citation>
    <scope>NUCLEOTIDE SEQUENCE [LARGE SCALE GENOMIC DNA]</scope>
    <source>
        <strain evidence="3 4">UCBPP-PA14</strain>
    </source>
</reference>
<dbReference type="InterPro" id="IPR017740">
    <property type="entry name" value="TssA-like"/>
</dbReference>
<organism evidence="3 4">
    <name type="scientific">Pseudomonas aeruginosa (strain UCBPP-PA14)</name>
    <dbReference type="NCBI Taxonomy" id="208963"/>
    <lineage>
        <taxon>Bacteria</taxon>
        <taxon>Pseudomonadati</taxon>
        <taxon>Pseudomonadota</taxon>
        <taxon>Gammaproteobacteria</taxon>
        <taxon>Pseudomonadales</taxon>
        <taxon>Pseudomonadaceae</taxon>
        <taxon>Pseudomonas</taxon>
    </lineage>
</organism>
<gene>
    <name evidence="3" type="ordered locus">PA14_34140</name>
</gene>
<evidence type="ECO:0000313" key="3">
    <source>
        <dbReference type="EMBL" id="ABJ11536.1"/>
    </source>
</evidence>
<dbReference type="KEGG" id="pau:PA14_34140"/>
<evidence type="ECO:0000259" key="2">
    <source>
        <dbReference type="Pfam" id="PF06812"/>
    </source>
</evidence>
<dbReference type="RefSeq" id="WP_003139323.1">
    <property type="nucleotide sequence ID" value="NC_008463.1"/>
</dbReference>
<proteinExistence type="predicted"/>
<evidence type="ECO:0000313" key="4">
    <source>
        <dbReference type="Proteomes" id="UP000000653"/>
    </source>
</evidence>
<sequence length="366" mass="40850">MTLPLSGNALSLEVLLEPIAPEQPCGPSLRYDPDYDRLRELRREDDSSLPTGVWQAEAKRADWAAVEQLASELLQRRSKDLMLAAWLGEAWLQRGGLGGLQRALVLLAELCERYPEEVHPQAQDGDQSWRVPPIDWLLRRYAELLHTRLPLMGQGAFAEITLYAWQRLQRQQVASGDSKSAKAALEAAQLQQKKLDEALRAEPLVQWQRKQASLLACQQQLQRLEQWCDRCLGELAPSCQPLREVIAQWLALLKEFIAMHPQAPLPEEQPPVAEADAAEGDADGEESVPASAPSGPAGAPTSREDAYRQLLLIADYLARTEPHSPVPYLIKRAVEWGNKPLSELLAELINADSEARRVWSLLGVLP</sequence>
<feature type="compositionally biased region" description="Low complexity" evidence="1">
    <location>
        <begin position="289"/>
        <end position="300"/>
    </location>
</feature>
<feature type="compositionally biased region" description="Acidic residues" evidence="1">
    <location>
        <begin position="276"/>
        <end position="286"/>
    </location>
</feature>
<dbReference type="EMBL" id="CP000438">
    <property type="protein sequence ID" value="ABJ11536.1"/>
    <property type="molecule type" value="Genomic_DNA"/>
</dbReference>
<name>A0A0H2ZB49_PSEAB</name>
<evidence type="ECO:0000256" key="1">
    <source>
        <dbReference type="SAM" id="MobiDB-lite"/>
    </source>
</evidence>
<feature type="region of interest" description="Disordered" evidence="1">
    <location>
        <begin position="264"/>
        <end position="302"/>
    </location>
</feature>
<dbReference type="Pfam" id="PF06812">
    <property type="entry name" value="ImpA_N"/>
    <property type="match status" value="1"/>
</dbReference>
<dbReference type="Proteomes" id="UP000000653">
    <property type="component" value="Chromosome"/>
</dbReference>